<evidence type="ECO:0000313" key="3">
    <source>
        <dbReference type="EMBL" id="GCD94269.1"/>
    </source>
</evidence>
<protein>
    <submittedName>
        <fullName evidence="3">Alpha/beta hydrolase</fullName>
    </submittedName>
</protein>
<dbReference type="RefSeq" id="WP_170222137.1">
    <property type="nucleotide sequence ID" value="NZ_BIFH01000015.1"/>
</dbReference>
<comment type="caution">
    <text evidence="3">The sequence shown here is derived from an EMBL/GenBank/DDBJ whole genome shotgun (WGS) entry which is preliminary data.</text>
</comment>
<keyword evidence="3" id="KW-0378">Hydrolase</keyword>
<dbReference type="AlphaFoldDB" id="A0A401YI93"/>
<dbReference type="Proteomes" id="UP000286931">
    <property type="component" value="Unassembled WGS sequence"/>
</dbReference>
<name>A0A401YI93_9ACTN</name>
<dbReference type="EMBL" id="BIFH01000015">
    <property type="protein sequence ID" value="GCD94269.1"/>
    <property type="molecule type" value="Genomic_DNA"/>
</dbReference>
<feature type="domain" description="AB hydrolase-1" evidence="2">
    <location>
        <begin position="66"/>
        <end position="264"/>
    </location>
</feature>
<evidence type="ECO:0000313" key="4">
    <source>
        <dbReference type="Proteomes" id="UP000286931"/>
    </source>
</evidence>
<keyword evidence="4" id="KW-1185">Reference proteome</keyword>
<dbReference type="GO" id="GO:0016787">
    <property type="term" value="F:hydrolase activity"/>
    <property type="evidence" value="ECO:0007669"/>
    <property type="project" value="UniProtKB-KW"/>
</dbReference>
<dbReference type="Gene3D" id="3.40.50.1820">
    <property type="entry name" value="alpha/beta hydrolase"/>
    <property type="match status" value="1"/>
</dbReference>
<dbReference type="InterPro" id="IPR029058">
    <property type="entry name" value="AB_hydrolase_fold"/>
</dbReference>
<feature type="region of interest" description="Disordered" evidence="1">
    <location>
        <begin position="1"/>
        <end position="30"/>
    </location>
</feature>
<dbReference type="Pfam" id="PF12697">
    <property type="entry name" value="Abhydrolase_6"/>
    <property type="match status" value="1"/>
</dbReference>
<dbReference type="PANTHER" id="PTHR12277">
    <property type="entry name" value="ALPHA/BETA HYDROLASE DOMAIN-CONTAINING PROTEIN"/>
    <property type="match status" value="1"/>
</dbReference>
<dbReference type="SUPFAM" id="SSF53474">
    <property type="entry name" value="alpha/beta-Hydrolases"/>
    <property type="match status" value="1"/>
</dbReference>
<gene>
    <name evidence="3" type="ORF">EHYA_01929</name>
</gene>
<dbReference type="InterPro" id="IPR000073">
    <property type="entry name" value="AB_hydrolase_1"/>
</dbReference>
<evidence type="ECO:0000259" key="2">
    <source>
        <dbReference type="Pfam" id="PF12697"/>
    </source>
</evidence>
<dbReference type="PANTHER" id="PTHR12277:SF79">
    <property type="entry name" value="XAA-PRO DIPEPTIDYL-PEPTIDASE-RELATED"/>
    <property type="match status" value="1"/>
</dbReference>
<sequence>MSRGTDPPGDLPALRTPHRTSDDPPFTGMPAPEQAVLCTDDDVRISAVHGPAAESAVGSGALDRVFVVAHGFTGSWRRPAVRAVLRGLRRHGGVIGFDFRGHGASTGLSTVGDREVRDLEAAIGWGRRLGYRRVVTVGFSMGGGVVLRHAALYTGPAAVVAVSAPARWYYRGTAPMRRVHFAIERPTGRVLARLALGTRISAEPWHPVPLAPFEAAAALTPTPLLVVHGDRDPYFPLDHPRQIHAAARSPKELWIEPGLGHAENAVDAELVDRIGRWARARTEG</sequence>
<accession>A0A401YI93</accession>
<proteinExistence type="predicted"/>
<organism evidence="3 4">
    <name type="scientific">Embleya hyalina</name>
    <dbReference type="NCBI Taxonomy" id="516124"/>
    <lineage>
        <taxon>Bacteria</taxon>
        <taxon>Bacillati</taxon>
        <taxon>Actinomycetota</taxon>
        <taxon>Actinomycetes</taxon>
        <taxon>Kitasatosporales</taxon>
        <taxon>Streptomycetaceae</taxon>
        <taxon>Embleya</taxon>
    </lineage>
</organism>
<reference evidence="3 4" key="1">
    <citation type="submission" date="2018-12" db="EMBL/GenBank/DDBJ databases">
        <title>Draft genome sequence of Embleya hyalina NBRC 13850T.</title>
        <authorList>
            <person name="Komaki H."/>
            <person name="Hosoyama A."/>
            <person name="Kimura A."/>
            <person name="Ichikawa N."/>
            <person name="Tamura T."/>
        </authorList>
    </citation>
    <scope>NUCLEOTIDE SEQUENCE [LARGE SCALE GENOMIC DNA]</scope>
    <source>
        <strain evidence="3 4">NBRC 13850</strain>
    </source>
</reference>
<evidence type="ECO:0000256" key="1">
    <source>
        <dbReference type="SAM" id="MobiDB-lite"/>
    </source>
</evidence>